<evidence type="ECO:0000256" key="1">
    <source>
        <dbReference type="SAM" id="Phobius"/>
    </source>
</evidence>
<keyword evidence="1" id="KW-1133">Transmembrane helix</keyword>
<reference evidence="2" key="1">
    <citation type="journal article" date="2021" name="PeerJ">
        <title>Extensive microbial diversity within the chicken gut microbiome revealed by metagenomics and culture.</title>
        <authorList>
            <person name="Gilroy R."/>
            <person name="Ravi A."/>
            <person name="Getino M."/>
            <person name="Pursley I."/>
            <person name="Horton D.L."/>
            <person name="Alikhan N.F."/>
            <person name="Baker D."/>
            <person name="Gharbi K."/>
            <person name="Hall N."/>
            <person name="Watson M."/>
            <person name="Adriaenssens E.M."/>
            <person name="Foster-Nyarko E."/>
            <person name="Jarju S."/>
            <person name="Secka A."/>
            <person name="Antonio M."/>
            <person name="Oren A."/>
            <person name="Chaudhuri R.R."/>
            <person name="La Ragione R."/>
            <person name="Hildebrand F."/>
            <person name="Pallen M.J."/>
        </authorList>
    </citation>
    <scope>NUCLEOTIDE SEQUENCE</scope>
    <source>
        <strain evidence="2">ChiBcec1-1093</strain>
    </source>
</reference>
<sequence>MVWLMVRTAGAVLVIAGAAGLGAFLSSRFLFRLRLLEDLRKLVFLLKGEILYANSTLGEAFSRAGSRLGGRIGHFSLQVAEETEKQKGKEFREIWEEETERLSDLPFSGEDLRQLREFGGQLGYLDRQMQERTMLLYLEQLELAIEDLREKKREACRLYTGLSLAGGLFFVIIMC</sequence>
<organism evidence="2 3">
    <name type="scientific">Candidatus Lachnoclostridium stercorigallinarum</name>
    <dbReference type="NCBI Taxonomy" id="2838634"/>
    <lineage>
        <taxon>Bacteria</taxon>
        <taxon>Bacillati</taxon>
        <taxon>Bacillota</taxon>
        <taxon>Clostridia</taxon>
        <taxon>Lachnospirales</taxon>
        <taxon>Lachnospiraceae</taxon>
    </lineage>
</organism>
<dbReference type="AlphaFoldDB" id="A0A9D2K6A0"/>
<gene>
    <name evidence="2" type="ORF">IAA17_05800</name>
</gene>
<dbReference type="Pfam" id="PF09548">
    <property type="entry name" value="Spore_III_AB"/>
    <property type="match status" value="1"/>
</dbReference>
<dbReference type="InterPro" id="IPR014198">
    <property type="entry name" value="Spore_III_AB"/>
</dbReference>
<keyword evidence="1" id="KW-0812">Transmembrane</keyword>
<accession>A0A9D2K6A0</accession>
<evidence type="ECO:0000313" key="2">
    <source>
        <dbReference type="EMBL" id="HIZ79283.1"/>
    </source>
</evidence>
<evidence type="ECO:0000313" key="3">
    <source>
        <dbReference type="Proteomes" id="UP000824101"/>
    </source>
</evidence>
<protein>
    <submittedName>
        <fullName evidence="2">Stage III sporulation protein AB</fullName>
    </submittedName>
</protein>
<dbReference type="Proteomes" id="UP000824101">
    <property type="component" value="Unassembled WGS sequence"/>
</dbReference>
<feature type="transmembrane region" description="Helical" evidence="1">
    <location>
        <begin position="12"/>
        <end position="31"/>
    </location>
</feature>
<feature type="transmembrane region" description="Helical" evidence="1">
    <location>
        <begin position="156"/>
        <end position="174"/>
    </location>
</feature>
<dbReference type="EMBL" id="DXBC01000088">
    <property type="protein sequence ID" value="HIZ79283.1"/>
    <property type="molecule type" value="Genomic_DNA"/>
</dbReference>
<keyword evidence="1" id="KW-0472">Membrane</keyword>
<comment type="caution">
    <text evidence="2">The sequence shown here is derived from an EMBL/GenBank/DDBJ whole genome shotgun (WGS) entry which is preliminary data.</text>
</comment>
<name>A0A9D2K6A0_9FIRM</name>
<reference evidence="2" key="2">
    <citation type="submission" date="2021-04" db="EMBL/GenBank/DDBJ databases">
        <authorList>
            <person name="Gilroy R."/>
        </authorList>
    </citation>
    <scope>NUCLEOTIDE SEQUENCE</scope>
    <source>
        <strain evidence="2">ChiBcec1-1093</strain>
    </source>
</reference>
<proteinExistence type="predicted"/>